<evidence type="ECO:0000313" key="1">
    <source>
        <dbReference type="EMBL" id="XFO66235.1"/>
    </source>
</evidence>
<dbReference type="EMBL" id="CP155573">
    <property type="protein sequence ID" value="XFO66235.1"/>
    <property type="molecule type" value="Genomic_DNA"/>
</dbReference>
<protein>
    <submittedName>
        <fullName evidence="1">Uncharacterized protein</fullName>
    </submittedName>
</protein>
<keyword evidence="2" id="KW-1185">Reference proteome</keyword>
<name>A0ABZ3IKL5_9FIRM</name>
<dbReference type="RefSeq" id="WP_094607537.1">
    <property type="nucleotide sequence ID" value="NZ_CP155573.1"/>
</dbReference>
<sequence>MKVYEVLYRIMLITGDTKLTRVTLEAVSPEKARAGAYNHIFKVKPTQSKIKFMYVRQLKNSDKYSINEI</sequence>
<accession>A0ABZ3IKL5</accession>
<proteinExistence type="predicted"/>
<gene>
    <name evidence="1" type="ORF">SPSIL_023850</name>
</gene>
<evidence type="ECO:0000313" key="2">
    <source>
        <dbReference type="Proteomes" id="UP000216752"/>
    </source>
</evidence>
<reference evidence="1" key="1">
    <citation type="submission" date="2024-05" db="EMBL/GenBank/DDBJ databases">
        <title>Isolation and characterization of Sporomusa carbonis sp. nov., a carboxydotrophic hydrogenogen in the genus of Sporomusa isolated from a charcoal burning pile.</title>
        <authorList>
            <person name="Boeer T."/>
            <person name="Rosenbaum F."/>
            <person name="Eysell L."/>
            <person name="Mueller V."/>
            <person name="Daniel R."/>
            <person name="Poehlein A."/>
        </authorList>
    </citation>
    <scope>NUCLEOTIDE SEQUENCE [LARGE SCALE GENOMIC DNA]</scope>
    <source>
        <strain evidence="1">DSM 10669</strain>
    </source>
</reference>
<organism evidence="1 2">
    <name type="scientific">Sporomusa silvacetica DSM 10669</name>
    <dbReference type="NCBI Taxonomy" id="1123289"/>
    <lineage>
        <taxon>Bacteria</taxon>
        <taxon>Bacillati</taxon>
        <taxon>Bacillota</taxon>
        <taxon>Negativicutes</taxon>
        <taxon>Selenomonadales</taxon>
        <taxon>Sporomusaceae</taxon>
        <taxon>Sporomusa</taxon>
    </lineage>
</organism>
<dbReference type="Proteomes" id="UP000216752">
    <property type="component" value="Chromosome"/>
</dbReference>